<sequence length="153" mass="17001">MVKPSSAAIRNNMTTKYNHSAHATWKHAPMKPASDTTSTTNPITRRGVWRKFSQVVLLLAIHKPAPIIGMDAKSVNKFKNPITNDEFALRPSFPGLFISTMRHQFHVNLGKASKEFSTSDGVFGNYNDAVAFGYGPHLDLFAKQDHEPDLGYS</sequence>
<comment type="caution">
    <text evidence="2">The sequence shown here is derived from an EMBL/GenBank/DDBJ whole genome shotgun (WGS) entry which is preliminary data.</text>
</comment>
<protein>
    <submittedName>
        <fullName evidence="2">Uncharacterized protein</fullName>
    </submittedName>
</protein>
<proteinExistence type="predicted"/>
<evidence type="ECO:0000256" key="1">
    <source>
        <dbReference type="SAM" id="MobiDB-lite"/>
    </source>
</evidence>
<organism evidence="2 3">
    <name type="scientific">Mucuna pruriens</name>
    <name type="common">Velvet bean</name>
    <name type="synonym">Dolichos pruriens</name>
    <dbReference type="NCBI Taxonomy" id="157652"/>
    <lineage>
        <taxon>Eukaryota</taxon>
        <taxon>Viridiplantae</taxon>
        <taxon>Streptophyta</taxon>
        <taxon>Embryophyta</taxon>
        <taxon>Tracheophyta</taxon>
        <taxon>Spermatophyta</taxon>
        <taxon>Magnoliopsida</taxon>
        <taxon>eudicotyledons</taxon>
        <taxon>Gunneridae</taxon>
        <taxon>Pentapetalae</taxon>
        <taxon>rosids</taxon>
        <taxon>fabids</taxon>
        <taxon>Fabales</taxon>
        <taxon>Fabaceae</taxon>
        <taxon>Papilionoideae</taxon>
        <taxon>50 kb inversion clade</taxon>
        <taxon>NPAAA clade</taxon>
        <taxon>indigoferoid/millettioid clade</taxon>
        <taxon>Phaseoleae</taxon>
        <taxon>Mucuna</taxon>
    </lineage>
</organism>
<reference evidence="2" key="1">
    <citation type="submission" date="2018-05" db="EMBL/GenBank/DDBJ databases">
        <title>Draft genome of Mucuna pruriens seed.</title>
        <authorList>
            <person name="Nnadi N.E."/>
            <person name="Vos R."/>
            <person name="Hasami M.H."/>
            <person name="Devisetty U.K."/>
            <person name="Aguiy J.C."/>
        </authorList>
    </citation>
    <scope>NUCLEOTIDE SEQUENCE [LARGE SCALE GENOMIC DNA]</scope>
    <source>
        <strain evidence="2">JCA_2017</strain>
    </source>
</reference>
<dbReference type="EMBL" id="QJKJ01011388">
    <property type="protein sequence ID" value="RDX71298.1"/>
    <property type="molecule type" value="Genomic_DNA"/>
</dbReference>
<dbReference type="Proteomes" id="UP000257109">
    <property type="component" value="Unassembled WGS sequence"/>
</dbReference>
<name>A0A371EZ38_MUCPR</name>
<gene>
    <name evidence="2" type="ORF">CR513_49382</name>
</gene>
<keyword evidence="3" id="KW-1185">Reference proteome</keyword>
<evidence type="ECO:0000313" key="2">
    <source>
        <dbReference type="EMBL" id="RDX71298.1"/>
    </source>
</evidence>
<evidence type="ECO:0000313" key="3">
    <source>
        <dbReference type="Proteomes" id="UP000257109"/>
    </source>
</evidence>
<accession>A0A371EZ38</accession>
<feature type="non-terminal residue" evidence="2">
    <location>
        <position position="1"/>
    </location>
</feature>
<dbReference type="AlphaFoldDB" id="A0A371EZ38"/>
<feature type="region of interest" description="Disordered" evidence="1">
    <location>
        <begin position="20"/>
        <end position="42"/>
    </location>
</feature>